<keyword evidence="10" id="KW-0418">Kinase</keyword>
<keyword evidence="7" id="KW-0808">Transferase</keyword>
<evidence type="ECO:0000256" key="2">
    <source>
        <dbReference type="ARBA" id="ARBA00007316"/>
    </source>
</evidence>
<keyword evidence="14" id="KW-0829">Tyrosine-protein kinase</keyword>
<dbReference type="SUPFAM" id="SSF52540">
    <property type="entry name" value="P-loop containing nucleoside triphosphate hydrolases"/>
    <property type="match status" value="1"/>
</dbReference>
<dbReference type="eggNOG" id="COG0489">
    <property type="taxonomic scope" value="Bacteria"/>
</dbReference>
<dbReference type="Pfam" id="PF02706">
    <property type="entry name" value="Wzz"/>
    <property type="match status" value="1"/>
</dbReference>
<evidence type="ECO:0000256" key="1">
    <source>
        <dbReference type="ARBA" id="ARBA00004429"/>
    </source>
</evidence>
<organism evidence="21 22">
    <name type="scientific">Aliiglaciecola lipolytica E3</name>
    <dbReference type="NCBI Taxonomy" id="1127673"/>
    <lineage>
        <taxon>Bacteria</taxon>
        <taxon>Pseudomonadati</taxon>
        <taxon>Pseudomonadota</taxon>
        <taxon>Gammaproteobacteria</taxon>
        <taxon>Alteromonadales</taxon>
        <taxon>Alteromonadaceae</taxon>
        <taxon>Aliiglaciecola</taxon>
    </lineage>
</organism>
<evidence type="ECO:0000256" key="8">
    <source>
        <dbReference type="ARBA" id="ARBA00022692"/>
    </source>
</evidence>
<dbReference type="EMBL" id="BAEN01000010">
    <property type="protein sequence ID" value="GAC12899.1"/>
    <property type="molecule type" value="Genomic_DNA"/>
</dbReference>
<evidence type="ECO:0000256" key="5">
    <source>
        <dbReference type="ARBA" id="ARBA00022475"/>
    </source>
</evidence>
<evidence type="ECO:0000256" key="7">
    <source>
        <dbReference type="ARBA" id="ARBA00022679"/>
    </source>
</evidence>
<comment type="caution">
    <text evidence="21">The sequence shown here is derived from an EMBL/GenBank/DDBJ whole genome shotgun (WGS) entry which is preliminary data.</text>
</comment>
<evidence type="ECO:0000259" key="20">
    <source>
        <dbReference type="Pfam" id="PF13807"/>
    </source>
</evidence>
<dbReference type="Pfam" id="PF13807">
    <property type="entry name" value="GNVR"/>
    <property type="match status" value="1"/>
</dbReference>
<dbReference type="GO" id="GO:0005524">
    <property type="term" value="F:ATP binding"/>
    <property type="evidence" value="ECO:0007669"/>
    <property type="project" value="UniProtKB-KW"/>
</dbReference>
<dbReference type="PANTHER" id="PTHR32309:SF13">
    <property type="entry name" value="FERRIC ENTEROBACTIN TRANSPORT PROTEIN FEPE"/>
    <property type="match status" value="1"/>
</dbReference>
<evidence type="ECO:0000313" key="21">
    <source>
        <dbReference type="EMBL" id="GAC12899.1"/>
    </source>
</evidence>
<comment type="similarity">
    <text evidence="2">Belongs to the CpsD/CapB family.</text>
</comment>
<dbReference type="STRING" id="1127673.GLIP_0245"/>
<dbReference type="Pfam" id="PF13614">
    <property type="entry name" value="AAA_31"/>
    <property type="match status" value="1"/>
</dbReference>
<name>K6WWT8_9ALTE</name>
<accession>K6WWT8</accession>
<dbReference type="InterPro" id="IPR027417">
    <property type="entry name" value="P-loop_NTPase"/>
</dbReference>
<dbReference type="EC" id="2.7.10.2" evidence="4"/>
<dbReference type="GO" id="GO:0004715">
    <property type="term" value="F:non-membrane spanning protein tyrosine kinase activity"/>
    <property type="evidence" value="ECO:0007669"/>
    <property type="project" value="UniProtKB-EC"/>
</dbReference>
<feature type="coiled-coil region" evidence="16">
    <location>
        <begin position="231"/>
        <end position="288"/>
    </location>
</feature>
<evidence type="ECO:0000256" key="15">
    <source>
        <dbReference type="ARBA" id="ARBA00051245"/>
    </source>
</evidence>
<keyword evidence="13 17" id="KW-0472">Membrane</keyword>
<comment type="similarity">
    <text evidence="3">Belongs to the etk/wzc family.</text>
</comment>
<evidence type="ECO:0000256" key="4">
    <source>
        <dbReference type="ARBA" id="ARBA00011903"/>
    </source>
</evidence>
<feature type="domain" description="AAA" evidence="19">
    <location>
        <begin position="546"/>
        <end position="703"/>
    </location>
</feature>
<keyword evidence="6" id="KW-0997">Cell inner membrane</keyword>
<protein>
    <recommendedName>
        <fullName evidence="4">non-specific protein-tyrosine kinase</fullName>
        <ecNumber evidence="4">2.7.10.2</ecNumber>
    </recommendedName>
</protein>
<sequence length="749" mass="82448">MTSNQGLNSTLTEDNQQETLDLGQYWRTIKRAKWLIAVVTLVCVLIGGYIAVTSTPIYQASSKILADPQQPNAAREEQYIASALVFLFYETQYEILQSRAIAETVVDKLGLVEKYKQDQAKNKAQKDSGLSATFSEIKQEIAALFGKSEPAGPVKARSDNDIKIMLAAGIQGGLKVSGGKQSQIINISYQSPDPQLATDIINAVGEAYIQFGLESRLGDVKNTETWLSEQSAELKAQLTASEQKLRDFRLQQGIVDTSLQERDSNSRLQSLNNQLISAQTELSTAEELYSQVNSLQPNSKAFYSLGPVLQNSTASGLVKEEARLLSKVDELFERYKEKHPKMVAARTELKSVRDSLSREIAKIVERIESDYRLATQQVANIERLLANEKDAIQSLQGSNFTLTALEREVENNRRIYESFINRLMETNIRGDFTASNVQVIDTATVPAGPIKPNVKLIIALSVFMGVFFGVVLAFLKEALHNTYRTPDALEENLNIPALGITMALKKKDTHTIPEMEYSQDTRSVFAESINSIRTGLQFSNIDNPPKTILVTSATGSEGKSTLAMNLAAAYSQIGKTLLLEVDLRKPSISRNLQIKTRHGLTDLLAGTVNFGDCIVNPSDNKQFNVMPCGTVPHNPIELLSSDKFAKALQSLKAHFDHIILDGPPTLPVSDACIVGTKVDGVIVAVRAEETKIKVSKEAVKRLQKLNANVIGAVLTVAEPQKMSYYGDHYYSGEYYGTVIEPENDKASAA</sequence>
<evidence type="ECO:0000256" key="6">
    <source>
        <dbReference type="ARBA" id="ARBA00022519"/>
    </source>
</evidence>
<dbReference type="eggNOG" id="COG3206">
    <property type="taxonomic scope" value="Bacteria"/>
</dbReference>
<dbReference type="Proteomes" id="UP000006334">
    <property type="component" value="Unassembled WGS sequence"/>
</dbReference>
<keyword evidence="22" id="KW-1185">Reference proteome</keyword>
<feature type="domain" description="Tyrosine-protein kinase G-rich" evidence="20">
    <location>
        <begin position="404"/>
        <end position="478"/>
    </location>
</feature>
<evidence type="ECO:0000256" key="14">
    <source>
        <dbReference type="ARBA" id="ARBA00023137"/>
    </source>
</evidence>
<dbReference type="RefSeq" id="WP_008842719.1">
    <property type="nucleotide sequence ID" value="NZ_BAEN01000010.1"/>
</dbReference>
<dbReference type="NCBIfam" id="TIGR01007">
    <property type="entry name" value="eps_fam"/>
    <property type="match status" value="1"/>
</dbReference>
<feature type="domain" description="Polysaccharide chain length determinant N-terminal" evidence="18">
    <location>
        <begin position="18"/>
        <end position="109"/>
    </location>
</feature>
<keyword evidence="16" id="KW-0175">Coiled coil</keyword>
<evidence type="ECO:0000256" key="3">
    <source>
        <dbReference type="ARBA" id="ARBA00008883"/>
    </source>
</evidence>
<dbReference type="InterPro" id="IPR003856">
    <property type="entry name" value="LPS_length_determ_N"/>
</dbReference>
<comment type="catalytic activity">
    <reaction evidence="15">
        <text>L-tyrosyl-[protein] + ATP = O-phospho-L-tyrosyl-[protein] + ADP + H(+)</text>
        <dbReference type="Rhea" id="RHEA:10596"/>
        <dbReference type="Rhea" id="RHEA-COMP:10136"/>
        <dbReference type="Rhea" id="RHEA-COMP:20101"/>
        <dbReference type="ChEBI" id="CHEBI:15378"/>
        <dbReference type="ChEBI" id="CHEBI:30616"/>
        <dbReference type="ChEBI" id="CHEBI:46858"/>
        <dbReference type="ChEBI" id="CHEBI:61978"/>
        <dbReference type="ChEBI" id="CHEBI:456216"/>
        <dbReference type="EC" id="2.7.10.2"/>
    </reaction>
</comment>
<dbReference type="InterPro" id="IPR005702">
    <property type="entry name" value="Wzc-like_C"/>
</dbReference>
<evidence type="ECO:0000259" key="18">
    <source>
        <dbReference type="Pfam" id="PF02706"/>
    </source>
</evidence>
<reference evidence="21 22" key="1">
    <citation type="journal article" date="2017" name="Antonie Van Leeuwenhoek">
        <title>Rhizobium rhizosphaerae sp. nov., a novel species isolated from rice rhizosphere.</title>
        <authorList>
            <person name="Zhao J.J."/>
            <person name="Zhang J."/>
            <person name="Zhang R.J."/>
            <person name="Zhang C.W."/>
            <person name="Yin H.Q."/>
            <person name="Zhang X.X."/>
        </authorList>
    </citation>
    <scope>NUCLEOTIDE SEQUENCE [LARGE SCALE GENOMIC DNA]</scope>
    <source>
        <strain evidence="21 22">E3</strain>
    </source>
</reference>
<dbReference type="InterPro" id="IPR050445">
    <property type="entry name" value="Bact_polysacc_biosynth/exp"/>
</dbReference>
<dbReference type="GO" id="GO:0005886">
    <property type="term" value="C:plasma membrane"/>
    <property type="evidence" value="ECO:0007669"/>
    <property type="project" value="UniProtKB-SubCell"/>
</dbReference>
<comment type="subcellular location">
    <subcellularLocation>
        <location evidence="1">Cell inner membrane</location>
        <topology evidence="1">Multi-pass membrane protein</topology>
    </subcellularLocation>
</comment>
<feature type="transmembrane region" description="Helical" evidence="17">
    <location>
        <begin position="34"/>
        <end position="52"/>
    </location>
</feature>
<evidence type="ECO:0000256" key="12">
    <source>
        <dbReference type="ARBA" id="ARBA00022989"/>
    </source>
</evidence>
<dbReference type="OrthoDB" id="9775724at2"/>
<evidence type="ECO:0000256" key="9">
    <source>
        <dbReference type="ARBA" id="ARBA00022741"/>
    </source>
</evidence>
<evidence type="ECO:0000256" key="11">
    <source>
        <dbReference type="ARBA" id="ARBA00022840"/>
    </source>
</evidence>
<evidence type="ECO:0000256" key="16">
    <source>
        <dbReference type="SAM" id="Coils"/>
    </source>
</evidence>
<evidence type="ECO:0000313" key="22">
    <source>
        <dbReference type="Proteomes" id="UP000006334"/>
    </source>
</evidence>
<dbReference type="InterPro" id="IPR032807">
    <property type="entry name" value="GNVR"/>
</dbReference>
<gene>
    <name evidence="21" type="ORF">GLIP_0245</name>
</gene>
<evidence type="ECO:0000256" key="13">
    <source>
        <dbReference type="ARBA" id="ARBA00023136"/>
    </source>
</evidence>
<feature type="coiled-coil region" evidence="16">
    <location>
        <begin position="364"/>
        <end position="398"/>
    </location>
</feature>
<dbReference type="PANTHER" id="PTHR32309">
    <property type="entry name" value="TYROSINE-PROTEIN KINASE"/>
    <property type="match status" value="1"/>
</dbReference>
<dbReference type="InterPro" id="IPR025669">
    <property type="entry name" value="AAA_dom"/>
</dbReference>
<keyword evidence="5" id="KW-1003">Cell membrane</keyword>
<proteinExistence type="inferred from homology"/>
<dbReference type="Gene3D" id="3.40.50.300">
    <property type="entry name" value="P-loop containing nucleotide triphosphate hydrolases"/>
    <property type="match status" value="1"/>
</dbReference>
<dbReference type="AlphaFoldDB" id="K6WWT8"/>
<evidence type="ECO:0000256" key="17">
    <source>
        <dbReference type="SAM" id="Phobius"/>
    </source>
</evidence>
<evidence type="ECO:0000259" key="19">
    <source>
        <dbReference type="Pfam" id="PF13614"/>
    </source>
</evidence>
<feature type="transmembrane region" description="Helical" evidence="17">
    <location>
        <begin position="456"/>
        <end position="475"/>
    </location>
</feature>
<keyword evidence="11" id="KW-0067">ATP-binding</keyword>
<keyword evidence="8 17" id="KW-0812">Transmembrane</keyword>
<dbReference type="CDD" id="cd05387">
    <property type="entry name" value="BY-kinase"/>
    <property type="match status" value="1"/>
</dbReference>
<keyword evidence="9" id="KW-0547">Nucleotide-binding</keyword>
<evidence type="ECO:0000256" key="10">
    <source>
        <dbReference type="ARBA" id="ARBA00022777"/>
    </source>
</evidence>
<keyword evidence="12 17" id="KW-1133">Transmembrane helix</keyword>